<dbReference type="PRINTS" id="PR00367">
    <property type="entry name" value="ETHRSPELEMNT"/>
</dbReference>
<comment type="similarity">
    <text evidence="8">Belongs to the AP2/ERF transcription factor family. ERF subfamily.</text>
</comment>
<gene>
    <name evidence="11" type="ORF">Lalb_Chr06g0169771</name>
</gene>
<dbReference type="GO" id="GO:0000976">
    <property type="term" value="F:transcription cis-regulatory region binding"/>
    <property type="evidence" value="ECO:0007669"/>
    <property type="project" value="UniProtKB-ARBA"/>
</dbReference>
<reference evidence="12" key="1">
    <citation type="journal article" date="2020" name="Nat. Commun.">
        <title>Genome sequence of the cluster root forming white lupin.</title>
        <authorList>
            <person name="Hufnagel B."/>
            <person name="Marques A."/>
            <person name="Soriano A."/>
            <person name="Marques L."/>
            <person name="Divol F."/>
            <person name="Doumas P."/>
            <person name="Sallet E."/>
            <person name="Mancinotti D."/>
            <person name="Carrere S."/>
            <person name="Marande W."/>
            <person name="Arribat S."/>
            <person name="Keller J."/>
            <person name="Huneau C."/>
            <person name="Blein T."/>
            <person name="Aime D."/>
            <person name="Laguerre M."/>
            <person name="Taylor J."/>
            <person name="Schubert V."/>
            <person name="Nelson M."/>
            <person name="Geu-Flores F."/>
            <person name="Crespi M."/>
            <person name="Gallardo-Guerrero K."/>
            <person name="Delaux P.-M."/>
            <person name="Salse J."/>
            <person name="Berges H."/>
            <person name="Guyot R."/>
            <person name="Gouzy J."/>
            <person name="Peret B."/>
        </authorList>
    </citation>
    <scope>NUCLEOTIDE SEQUENCE [LARGE SCALE GENOMIC DNA]</scope>
    <source>
        <strain evidence="12">cv. Amiga</strain>
    </source>
</reference>
<keyword evidence="3" id="KW-0805">Transcription regulation</keyword>
<dbReference type="PROSITE" id="PS51032">
    <property type="entry name" value="AP2_ERF"/>
    <property type="match status" value="1"/>
</dbReference>
<evidence type="ECO:0000313" key="12">
    <source>
        <dbReference type="Proteomes" id="UP000447434"/>
    </source>
</evidence>
<feature type="region of interest" description="Disordered" evidence="9">
    <location>
        <begin position="317"/>
        <end position="352"/>
    </location>
</feature>
<evidence type="ECO:0000256" key="2">
    <source>
        <dbReference type="ARBA" id="ARBA00022745"/>
    </source>
</evidence>
<evidence type="ECO:0000256" key="3">
    <source>
        <dbReference type="ARBA" id="ARBA00023015"/>
    </source>
</evidence>
<dbReference type="PANTHER" id="PTHR31657">
    <property type="entry name" value="ETHYLENE-RESPONSIVE TRANSCRIPTION FACTOR ERF061"/>
    <property type="match status" value="1"/>
</dbReference>
<evidence type="ECO:0000256" key="4">
    <source>
        <dbReference type="ARBA" id="ARBA00023125"/>
    </source>
</evidence>
<feature type="domain" description="AP2/ERF" evidence="10">
    <location>
        <begin position="232"/>
        <end position="289"/>
    </location>
</feature>
<evidence type="ECO:0000256" key="9">
    <source>
        <dbReference type="SAM" id="MobiDB-lite"/>
    </source>
</evidence>
<dbReference type="CDD" id="cd00018">
    <property type="entry name" value="AP2"/>
    <property type="match status" value="1"/>
</dbReference>
<feature type="compositionally biased region" description="Low complexity" evidence="9">
    <location>
        <begin position="317"/>
        <end position="329"/>
    </location>
</feature>
<dbReference type="InterPro" id="IPR051758">
    <property type="entry name" value="ERF/AP2-like"/>
</dbReference>
<dbReference type="SMART" id="SM00380">
    <property type="entry name" value="AP2"/>
    <property type="match status" value="1"/>
</dbReference>
<evidence type="ECO:0000313" key="11">
    <source>
        <dbReference type="EMBL" id="KAE9612139.1"/>
    </source>
</evidence>
<sequence length="411" mass="46028">MEIFSLKELPTCFQEMATSTGSKFLEGATIRDSHSLTSSHQVHVLTSEVNLSNSTSMKKEVPFATFITHIPTKFHEDINNMQEKNQPIFGFNSIFNPSVTPSDTTTHSSIPFNLLQTLPALTKAPNSNEKVASSSTSKFPNLTLFLHEPSKVYSKSSHIKSGKVMSEASSDPTFHAPNIFQTHHHQPVSDNDSLKMNKNNVTNMRPKSFNEKWLSTTRAQPMKLCGDGREKLFKGVRQRQWGKWVAEIRLPRNRKRVWLGTFDTDKEAAFAYDTAAYILRGEFAQLNFPHMKHMIQANSLNGTIAALVEAKLRAISSSSQGGSSSSSSSYRKKITDSSLTSDDNGILKSRKGKESISSLKEWQFSCETSERSRSVHHEVSDLEAVQLSRMPSLDMDIIWDALLVSDSYNNN</sequence>
<comment type="subcellular location">
    <subcellularLocation>
        <location evidence="1">Nucleus</location>
    </subcellularLocation>
</comment>
<dbReference type="SUPFAM" id="SSF54171">
    <property type="entry name" value="DNA-binding domain"/>
    <property type="match status" value="1"/>
</dbReference>
<keyword evidence="12" id="KW-1185">Reference proteome</keyword>
<dbReference type="Pfam" id="PF00847">
    <property type="entry name" value="AP2"/>
    <property type="match status" value="1"/>
</dbReference>
<evidence type="ECO:0000256" key="7">
    <source>
        <dbReference type="ARBA" id="ARBA00023242"/>
    </source>
</evidence>
<dbReference type="GO" id="GO:0009873">
    <property type="term" value="P:ethylene-activated signaling pathway"/>
    <property type="evidence" value="ECO:0007669"/>
    <property type="project" value="UniProtKB-KW"/>
</dbReference>
<dbReference type="Proteomes" id="UP000447434">
    <property type="component" value="Chromosome 6"/>
</dbReference>
<evidence type="ECO:0000256" key="8">
    <source>
        <dbReference type="ARBA" id="ARBA00024343"/>
    </source>
</evidence>
<dbReference type="PANTHER" id="PTHR31657:SF40">
    <property type="entry name" value="ETHYLENE-RESPONSIVE TRANSCRIPTION FACTOR ERF062"/>
    <property type="match status" value="1"/>
</dbReference>
<dbReference type="GO" id="GO:0003700">
    <property type="term" value="F:DNA-binding transcription factor activity"/>
    <property type="evidence" value="ECO:0007669"/>
    <property type="project" value="InterPro"/>
</dbReference>
<name>A0A6A4QF36_LUPAL</name>
<proteinExistence type="inferred from homology"/>
<dbReference type="GO" id="GO:0005634">
    <property type="term" value="C:nucleus"/>
    <property type="evidence" value="ECO:0007669"/>
    <property type="project" value="UniProtKB-SubCell"/>
</dbReference>
<evidence type="ECO:0000256" key="6">
    <source>
        <dbReference type="ARBA" id="ARBA00023163"/>
    </source>
</evidence>
<dbReference type="AlphaFoldDB" id="A0A6A4QF36"/>
<evidence type="ECO:0000259" key="10">
    <source>
        <dbReference type="PROSITE" id="PS51032"/>
    </source>
</evidence>
<evidence type="ECO:0000256" key="5">
    <source>
        <dbReference type="ARBA" id="ARBA00023159"/>
    </source>
</evidence>
<keyword evidence="7" id="KW-0539">Nucleus</keyword>
<keyword evidence="6" id="KW-0804">Transcription</keyword>
<organism evidence="11 12">
    <name type="scientific">Lupinus albus</name>
    <name type="common">White lupine</name>
    <name type="synonym">Lupinus termis</name>
    <dbReference type="NCBI Taxonomy" id="3870"/>
    <lineage>
        <taxon>Eukaryota</taxon>
        <taxon>Viridiplantae</taxon>
        <taxon>Streptophyta</taxon>
        <taxon>Embryophyta</taxon>
        <taxon>Tracheophyta</taxon>
        <taxon>Spermatophyta</taxon>
        <taxon>Magnoliopsida</taxon>
        <taxon>eudicotyledons</taxon>
        <taxon>Gunneridae</taxon>
        <taxon>Pentapetalae</taxon>
        <taxon>rosids</taxon>
        <taxon>fabids</taxon>
        <taxon>Fabales</taxon>
        <taxon>Fabaceae</taxon>
        <taxon>Papilionoideae</taxon>
        <taxon>50 kb inversion clade</taxon>
        <taxon>genistoids sensu lato</taxon>
        <taxon>core genistoids</taxon>
        <taxon>Genisteae</taxon>
        <taxon>Lupinus</taxon>
    </lineage>
</organism>
<comment type="caution">
    <text evidence="11">The sequence shown here is derived from an EMBL/GenBank/DDBJ whole genome shotgun (WGS) entry which is preliminary data.</text>
</comment>
<dbReference type="EMBL" id="WOCE01000006">
    <property type="protein sequence ID" value="KAE9612139.1"/>
    <property type="molecule type" value="Genomic_DNA"/>
</dbReference>
<dbReference type="OrthoDB" id="777275at2759"/>
<dbReference type="InterPro" id="IPR001471">
    <property type="entry name" value="AP2/ERF_dom"/>
</dbReference>
<accession>A0A6A4QF36</accession>
<dbReference type="FunFam" id="3.30.730.10:FF:000001">
    <property type="entry name" value="Ethylene-responsive transcription factor 2"/>
    <property type="match status" value="1"/>
</dbReference>
<dbReference type="InterPro" id="IPR036955">
    <property type="entry name" value="AP2/ERF_dom_sf"/>
</dbReference>
<dbReference type="Gene3D" id="3.30.730.10">
    <property type="entry name" value="AP2/ERF domain"/>
    <property type="match status" value="1"/>
</dbReference>
<evidence type="ECO:0000256" key="1">
    <source>
        <dbReference type="ARBA" id="ARBA00004123"/>
    </source>
</evidence>
<keyword evidence="5" id="KW-0010">Activator</keyword>
<keyword evidence="2" id="KW-0936">Ethylene signaling pathway</keyword>
<protein>
    <submittedName>
        <fullName evidence="11">Putative transcription factor AP2-EREBP family</fullName>
    </submittedName>
</protein>
<dbReference type="InterPro" id="IPR016177">
    <property type="entry name" value="DNA-bd_dom_sf"/>
</dbReference>
<keyword evidence="4" id="KW-0238">DNA-binding</keyword>